<dbReference type="InterPro" id="IPR027266">
    <property type="entry name" value="TrmE/GcvT-like"/>
</dbReference>
<dbReference type="Gene3D" id="3.30.1360.120">
    <property type="entry name" value="Probable tRNA modification gtpase trme, domain 1"/>
    <property type="match status" value="1"/>
</dbReference>
<keyword evidence="1" id="KW-0560">Oxidoreductase</keyword>
<organism evidence="1 2">
    <name type="scientific">Roseicyclus elongatus DSM 19469</name>
    <dbReference type="NCBI Taxonomy" id="1294273"/>
    <lineage>
        <taxon>Bacteria</taxon>
        <taxon>Pseudomonadati</taxon>
        <taxon>Pseudomonadota</taxon>
        <taxon>Alphaproteobacteria</taxon>
        <taxon>Rhodobacterales</taxon>
        <taxon>Roseobacteraceae</taxon>
        <taxon>Roseicyclus</taxon>
    </lineage>
</organism>
<dbReference type="EC" id="1.5.3.1" evidence="1"/>
<dbReference type="RefSeq" id="WP_245605435.1">
    <property type="nucleotide sequence ID" value="NZ_CP004372.1"/>
</dbReference>
<dbReference type="PATRIC" id="fig|1294273.3.peg.1765"/>
<evidence type="ECO:0000313" key="1">
    <source>
        <dbReference type="EMBL" id="AHM04158.1"/>
    </source>
</evidence>
<dbReference type="eggNOG" id="COG4583">
    <property type="taxonomic scope" value="Bacteria"/>
</dbReference>
<dbReference type="STRING" id="1294273.roselon_01792"/>
<dbReference type="SUPFAM" id="SSF103025">
    <property type="entry name" value="Folate-binding domain"/>
    <property type="match status" value="1"/>
</dbReference>
<sequence length="184" mass="19301">MADIPLPPRSAAAGLLPETAGNVTLSEAAQARIWAILPFSGQVPKLSDAMLAAHGVRFPSPGTLAQAGDLRAVWSGLDQCFLFGVPDQSLAAHAALVDQSDSWAHMILEGGDARAVLARLVPVDLSDAALPQGRVIRSGLGHMQALILRAAPDRFEILVFRSMAGTAVHEITRAMRTVAARAAL</sequence>
<gene>
    <name evidence="1" type="ORF">roselon_01792</name>
</gene>
<dbReference type="EMBL" id="CP004372">
    <property type="protein sequence ID" value="AHM04158.1"/>
    <property type="molecule type" value="Genomic_DNA"/>
</dbReference>
<dbReference type="HOGENOM" id="CLU_114076_2_1_5"/>
<keyword evidence="2" id="KW-1185">Reference proteome</keyword>
<name>W8RSP7_9RHOB</name>
<dbReference type="GO" id="GO:0008115">
    <property type="term" value="F:sarcosine oxidase activity"/>
    <property type="evidence" value="ECO:0007669"/>
    <property type="project" value="UniProtKB-EC"/>
</dbReference>
<dbReference type="Proteomes" id="UP000019593">
    <property type="component" value="Chromosome"/>
</dbReference>
<evidence type="ECO:0000313" key="2">
    <source>
        <dbReference type="Proteomes" id="UP000019593"/>
    </source>
</evidence>
<dbReference type="KEGG" id="red:roselon_01792"/>
<proteinExistence type="predicted"/>
<protein>
    <submittedName>
        <fullName evidence="1">Sarcosine oxidase gamma subunit</fullName>
        <ecNumber evidence="1">1.5.3.1</ecNumber>
    </submittedName>
</protein>
<dbReference type="AlphaFoldDB" id="W8RSP7"/>
<reference evidence="1 2" key="1">
    <citation type="submission" date="2013-03" db="EMBL/GenBank/DDBJ databases">
        <authorList>
            <person name="Fiebig A."/>
            <person name="Goeker M."/>
            <person name="Klenk H.-P.P."/>
        </authorList>
    </citation>
    <scope>NUCLEOTIDE SEQUENCE [LARGE SCALE GENOMIC DNA]</scope>
    <source>
        <strain evidence="2">DSM 19469</strain>
    </source>
</reference>
<accession>W8RSP7</accession>